<evidence type="ECO:0000256" key="6">
    <source>
        <dbReference type="ARBA" id="ARBA00023136"/>
    </source>
</evidence>
<feature type="binding site" evidence="10">
    <location>
        <begin position="350"/>
        <end position="357"/>
    </location>
    <ligand>
        <name>GTP</name>
        <dbReference type="ChEBI" id="CHEBI:37565"/>
    </ligand>
</feature>
<accession>A0AA94L2X1</accession>
<dbReference type="PROSITE" id="PS00300">
    <property type="entry name" value="SRP54"/>
    <property type="match status" value="1"/>
</dbReference>
<dbReference type="Pfam" id="PF02881">
    <property type="entry name" value="SRP54_N"/>
    <property type="match status" value="1"/>
</dbReference>
<dbReference type="PANTHER" id="PTHR43134:SF1">
    <property type="entry name" value="SIGNAL RECOGNITION PARTICLE RECEPTOR SUBUNIT ALPHA"/>
    <property type="match status" value="1"/>
</dbReference>
<dbReference type="GO" id="GO:0005525">
    <property type="term" value="F:GTP binding"/>
    <property type="evidence" value="ECO:0007669"/>
    <property type="project" value="UniProtKB-UniRule"/>
</dbReference>
<dbReference type="Gene3D" id="3.40.50.300">
    <property type="entry name" value="P-loop containing nucleotide triphosphate hydrolases"/>
    <property type="match status" value="1"/>
</dbReference>
<dbReference type="AlphaFoldDB" id="A0AA94L2X1"/>
<comment type="subcellular location">
    <subcellularLocation>
        <location evidence="10">Cell membrane</location>
        <topology evidence="10">Peripheral membrane protein</topology>
        <orientation evidence="10">Cytoplasmic side</orientation>
    </subcellularLocation>
    <subcellularLocation>
        <location evidence="10">Cytoplasm</location>
    </subcellularLocation>
</comment>
<evidence type="ECO:0000256" key="4">
    <source>
        <dbReference type="ARBA" id="ARBA00022801"/>
    </source>
</evidence>
<name>A0AA94L2X1_DESDE</name>
<sequence>MGFFSAIKKIFSTGTTEGQEQEKLEPTGEQVPGEVAAPEQSAAPSEATQPAPEQTGPEPGLEQAGSREYASEAPPMPHEEPAREVSVQAGSAPEHSGQESAAVEQPLSAGESAADMAHSTEADRVAGASSVSSPHGTEPSAVAAVAASGDQALTLRLREAEPRLSVWLGIVLEGVDETGDFLWQRLSFLLGALEAPPHEAQAFVEDFRDWTQRMDYRQVDEFRSELQYRLALALDLEDEEDERSRLFIKITEGLARTREQFARGLDTLFSGHGELDDAFWEELEELFIMADLGYEPSMELVERLKERARKEKVTEASGMRALLMAEVEEIFRAPRRIAAVNPPEVVLMIGVNGVGKTTTIAKLAHRARMQGKKVMIAAADTFRAAAIEQLQVWAERVGALFHAKSAGADPASVAYEAMDRAVREGVDILFVDTAGRLQTKVNLMEELTKIRQVLGKKHPGAPHRSILVIDATTGQNALSQTKLFKEAAGVDELILTKLDGTAKGGVAIAVAMQHYLPITFVGLGEKMEDLRPFNGEDYARALLGQKE</sequence>
<evidence type="ECO:0000256" key="3">
    <source>
        <dbReference type="ARBA" id="ARBA00022741"/>
    </source>
</evidence>
<keyword evidence="2 10" id="KW-0963">Cytoplasm</keyword>
<dbReference type="Pfam" id="PF00448">
    <property type="entry name" value="SRP54"/>
    <property type="match status" value="1"/>
</dbReference>
<keyword evidence="6 10" id="KW-0472">Membrane</keyword>
<comment type="similarity">
    <text evidence="10">Belongs to the GTP-binding SRP family. FtsY subfamily.</text>
</comment>
<dbReference type="InterPro" id="IPR042101">
    <property type="entry name" value="SRP54_N_sf"/>
</dbReference>
<dbReference type="InterPro" id="IPR003593">
    <property type="entry name" value="AAA+_ATPase"/>
</dbReference>
<dbReference type="InterPro" id="IPR013822">
    <property type="entry name" value="Signal_recog_particl_SRP54_hlx"/>
</dbReference>
<dbReference type="InterPro" id="IPR027417">
    <property type="entry name" value="P-loop_NTPase"/>
</dbReference>
<dbReference type="FunFam" id="3.40.50.300:FF:000053">
    <property type="entry name" value="Signal recognition particle receptor FtsY"/>
    <property type="match status" value="1"/>
</dbReference>
<dbReference type="PANTHER" id="PTHR43134">
    <property type="entry name" value="SIGNAL RECOGNITION PARTICLE RECEPTOR SUBUNIT ALPHA"/>
    <property type="match status" value="1"/>
</dbReference>
<evidence type="ECO:0000256" key="10">
    <source>
        <dbReference type="HAMAP-Rule" id="MF_00920"/>
    </source>
</evidence>
<feature type="compositionally biased region" description="Low complexity" evidence="11">
    <location>
        <begin position="36"/>
        <end position="47"/>
    </location>
</feature>
<evidence type="ECO:0000259" key="12">
    <source>
        <dbReference type="PROSITE" id="PS00300"/>
    </source>
</evidence>
<dbReference type="GO" id="GO:0005047">
    <property type="term" value="F:signal recognition particle binding"/>
    <property type="evidence" value="ECO:0007669"/>
    <property type="project" value="TreeGrafter"/>
</dbReference>
<dbReference type="SMART" id="SM00963">
    <property type="entry name" value="SRP54_N"/>
    <property type="match status" value="1"/>
</dbReference>
<dbReference type="Proteomes" id="UP000182680">
    <property type="component" value="Unassembled WGS sequence"/>
</dbReference>
<comment type="caution">
    <text evidence="13">The sequence shown here is derived from an EMBL/GenBank/DDBJ whole genome shotgun (WGS) entry which is preliminary data.</text>
</comment>
<comment type="catalytic activity">
    <reaction evidence="8 10">
        <text>GTP + H2O = GDP + phosphate + H(+)</text>
        <dbReference type="Rhea" id="RHEA:19669"/>
        <dbReference type="ChEBI" id="CHEBI:15377"/>
        <dbReference type="ChEBI" id="CHEBI:15378"/>
        <dbReference type="ChEBI" id="CHEBI:37565"/>
        <dbReference type="ChEBI" id="CHEBI:43474"/>
        <dbReference type="ChEBI" id="CHEBI:58189"/>
        <dbReference type="EC" id="3.6.5.4"/>
    </reaction>
</comment>
<evidence type="ECO:0000256" key="1">
    <source>
        <dbReference type="ARBA" id="ARBA00022475"/>
    </source>
</evidence>
<evidence type="ECO:0000256" key="8">
    <source>
        <dbReference type="ARBA" id="ARBA00048027"/>
    </source>
</evidence>
<keyword evidence="7 10" id="KW-0675">Receptor</keyword>
<protein>
    <recommendedName>
        <fullName evidence="10">Signal recognition particle receptor FtsY</fullName>
        <shortName evidence="10">SRP receptor</shortName>
        <ecNumber evidence="10">3.6.5.4</ecNumber>
    </recommendedName>
</protein>
<evidence type="ECO:0000313" key="13">
    <source>
        <dbReference type="EMBL" id="SFW62391.1"/>
    </source>
</evidence>
<dbReference type="InterPro" id="IPR000897">
    <property type="entry name" value="SRP54_GTPase_dom"/>
</dbReference>
<comment type="subunit">
    <text evidence="10">Part of the signal recognition particle protein translocation system, which is composed of SRP and FtsY.</text>
</comment>
<dbReference type="GO" id="GO:0005737">
    <property type="term" value="C:cytoplasm"/>
    <property type="evidence" value="ECO:0007669"/>
    <property type="project" value="UniProtKB-SubCell"/>
</dbReference>
<evidence type="ECO:0000256" key="2">
    <source>
        <dbReference type="ARBA" id="ARBA00022490"/>
    </source>
</evidence>
<dbReference type="SMART" id="SM00382">
    <property type="entry name" value="AAA"/>
    <property type="match status" value="1"/>
</dbReference>
<dbReference type="GO" id="GO:0005886">
    <property type="term" value="C:plasma membrane"/>
    <property type="evidence" value="ECO:0007669"/>
    <property type="project" value="UniProtKB-SubCell"/>
</dbReference>
<feature type="region of interest" description="Disordered" evidence="11">
    <location>
        <begin position="1"/>
        <end position="144"/>
    </location>
</feature>
<dbReference type="NCBIfam" id="TIGR00064">
    <property type="entry name" value="ftsY"/>
    <property type="match status" value="1"/>
</dbReference>
<dbReference type="SMART" id="SM00962">
    <property type="entry name" value="SRP54"/>
    <property type="match status" value="1"/>
</dbReference>
<dbReference type="HAMAP" id="MF_00920">
    <property type="entry name" value="FtsY"/>
    <property type="match status" value="1"/>
</dbReference>
<evidence type="ECO:0000256" key="7">
    <source>
        <dbReference type="ARBA" id="ARBA00023170"/>
    </source>
</evidence>
<feature type="domain" description="SRP54-type proteins GTP-binding" evidence="12">
    <location>
        <begin position="517"/>
        <end position="530"/>
    </location>
</feature>
<evidence type="ECO:0000313" key="14">
    <source>
        <dbReference type="Proteomes" id="UP000182680"/>
    </source>
</evidence>
<dbReference type="GO" id="GO:0006614">
    <property type="term" value="P:SRP-dependent cotranslational protein targeting to membrane"/>
    <property type="evidence" value="ECO:0007669"/>
    <property type="project" value="InterPro"/>
</dbReference>
<proteinExistence type="inferred from homology"/>
<evidence type="ECO:0000256" key="11">
    <source>
        <dbReference type="SAM" id="MobiDB-lite"/>
    </source>
</evidence>
<reference evidence="14" key="1">
    <citation type="submission" date="2016-11" db="EMBL/GenBank/DDBJ databases">
        <authorList>
            <person name="Jaros S."/>
            <person name="Januszkiewicz K."/>
            <person name="Wedrychowicz H."/>
        </authorList>
    </citation>
    <scope>NUCLEOTIDE SEQUENCE [LARGE SCALE GENOMIC DNA]</scope>
    <source>
        <strain evidence="14">DSM 7057</strain>
    </source>
</reference>
<gene>
    <name evidence="10" type="primary">ftsY</name>
    <name evidence="13" type="ORF">SAMN02910291_02154</name>
</gene>
<dbReference type="GO" id="GO:0003924">
    <property type="term" value="F:GTPase activity"/>
    <property type="evidence" value="ECO:0007669"/>
    <property type="project" value="UniProtKB-UniRule"/>
</dbReference>
<keyword evidence="5 10" id="KW-0342">GTP-binding</keyword>
<keyword evidence="1 10" id="KW-1003">Cell membrane</keyword>
<dbReference type="InterPro" id="IPR036225">
    <property type="entry name" value="SRP/SRP_N"/>
</dbReference>
<evidence type="ECO:0000256" key="9">
    <source>
        <dbReference type="ARBA" id="ARBA00053570"/>
    </source>
</evidence>
<keyword evidence="3 10" id="KW-0547">Nucleotide-binding</keyword>
<dbReference type="SUPFAM" id="SSF52540">
    <property type="entry name" value="P-loop containing nucleoside triphosphate hydrolases"/>
    <property type="match status" value="1"/>
</dbReference>
<dbReference type="InterPro" id="IPR004390">
    <property type="entry name" value="SR_rcpt_FtsY"/>
</dbReference>
<organism evidence="13 14">
    <name type="scientific">Desulfovibrio desulfuricans</name>
    <dbReference type="NCBI Taxonomy" id="876"/>
    <lineage>
        <taxon>Bacteria</taxon>
        <taxon>Pseudomonadati</taxon>
        <taxon>Thermodesulfobacteriota</taxon>
        <taxon>Desulfovibrionia</taxon>
        <taxon>Desulfovibrionales</taxon>
        <taxon>Desulfovibrionaceae</taxon>
        <taxon>Desulfovibrio</taxon>
    </lineage>
</organism>
<dbReference type="EC" id="3.6.5.4" evidence="10"/>
<dbReference type="SUPFAM" id="SSF47364">
    <property type="entry name" value="Domain of the SRP/SRP receptor G-proteins"/>
    <property type="match status" value="1"/>
</dbReference>
<feature type="binding site" evidence="10">
    <location>
        <begin position="432"/>
        <end position="436"/>
    </location>
    <ligand>
        <name>GTP</name>
        <dbReference type="ChEBI" id="CHEBI:37565"/>
    </ligand>
</feature>
<dbReference type="FunFam" id="1.20.120.140:FF:000002">
    <property type="entry name" value="Signal recognition particle receptor FtsY"/>
    <property type="match status" value="1"/>
</dbReference>
<comment type="function">
    <text evidence="9">Involved in targeting and insertion of nascent membrane proteins into the cytoplasmic membrane. Acts as a receptor for the complex formed by the signal recognition particle (SRP) and the ribosome-nascent chain (RNC). Interaction with SRP-RNC leads to the transfer of the RNC complex to the Sec translocase for insertion into the membrane, the hydrolysis of GTP by both Ffh and FtsY, and the dissociation of the SRP-FtsY complex into the individual components.</text>
</comment>
<evidence type="ECO:0000256" key="5">
    <source>
        <dbReference type="ARBA" id="ARBA00023134"/>
    </source>
</evidence>
<keyword evidence="4 10" id="KW-0378">Hydrolase</keyword>
<feature type="binding site" evidence="10">
    <location>
        <begin position="496"/>
        <end position="499"/>
    </location>
    <ligand>
        <name>GTP</name>
        <dbReference type="ChEBI" id="CHEBI:37565"/>
    </ligand>
</feature>
<dbReference type="EMBL" id="FPIW01000046">
    <property type="protein sequence ID" value="SFW62391.1"/>
    <property type="molecule type" value="Genomic_DNA"/>
</dbReference>
<dbReference type="Gene3D" id="1.20.120.140">
    <property type="entry name" value="Signal recognition particle SRP54, nucleotide-binding domain"/>
    <property type="match status" value="1"/>
</dbReference>